<sequence length="319" mass="34569">MDGSAAIERNRQWLKRIVTTLLAMAGLDGEAAFTSPLWGGRREASGGGRDAENTPTPRSDGRRPPHKGEVKLILPRRLHRAILRLLWPAEAAARRLIIAAARGLIVALPPQRESKPKPATMEPVLRRLGIAVVMSPADLAGAAAATGRGALAGRPRPLSLPLIDRPRRILSLSKESLSKQSLSKDCGYRPYASAYGAPRILFPGLVEPSSFPAPPSPDDPIDASRLGRRLAALAAALDDLPGQAKRFARWKARRDAMREARATGRIRRISPLRAGRPPGGRLPRFDPSASRPRNVREVDEVLAHAHALAIYALERPDTS</sequence>
<name>A0A942I7G0_9HYPH</name>
<feature type="compositionally biased region" description="Low complexity" evidence="1">
    <location>
        <begin position="271"/>
        <end position="282"/>
    </location>
</feature>
<dbReference type="Proteomes" id="UP000680348">
    <property type="component" value="Unassembled WGS sequence"/>
</dbReference>
<accession>A0A942I7G0</accession>
<feature type="region of interest" description="Disordered" evidence="1">
    <location>
        <begin position="271"/>
        <end position="293"/>
    </location>
</feature>
<dbReference type="RefSeq" id="WP_188252620.1">
    <property type="nucleotide sequence ID" value="NZ_JABVCF010000001.1"/>
</dbReference>
<keyword evidence="3" id="KW-1185">Reference proteome</keyword>
<dbReference type="EMBL" id="JAGWCR010000001">
    <property type="protein sequence ID" value="MBS3647046.1"/>
    <property type="molecule type" value="Genomic_DNA"/>
</dbReference>
<comment type="caution">
    <text evidence="2">The sequence shown here is derived from an EMBL/GenBank/DDBJ whole genome shotgun (WGS) entry which is preliminary data.</text>
</comment>
<feature type="compositionally biased region" description="Basic and acidic residues" evidence="1">
    <location>
        <begin position="59"/>
        <end position="69"/>
    </location>
</feature>
<feature type="region of interest" description="Disordered" evidence="1">
    <location>
        <begin position="38"/>
        <end position="69"/>
    </location>
</feature>
<organism evidence="2 3">
    <name type="scientific">Pseudaminobacter soli</name>
    <name type="common">ex Zhang et al. 2022</name>
    <dbReference type="NCBI Taxonomy" id="2831468"/>
    <lineage>
        <taxon>Bacteria</taxon>
        <taxon>Pseudomonadati</taxon>
        <taxon>Pseudomonadota</taxon>
        <taxon>Alphaproteobacteria</taxon>
        <taxon>Hyphomicrobiales</taxon>
        <taxon>Phyllobacteriaceae</taxon>
        <taxon>Pseudaminobacter</taxon>
    </lineage>
</organism>
<evidence type="ECO:0000313" key="3">
    <source>
        <dbReference type="Proteomes" id="UP000680348"/>
    </source>
</evidence>
<dbReference type="AlphaFoldDB" id="A0A942I7G0"/>
<feature type="compositionally biased region" description="Basic and acidic residues" evidence="1">
    <location>
        <begin position="40"/>
        <end position="52"/>
    </location>
</feature>
<protein>
    <submittedName>
        <fullName evidence="2">Uncharacterized protein</fullName>
    </submittedName>
</protein>
<reference evidence="2" key="1">
    <citation type="submission" date="2021-04" db="EMBL/GenBank/DDBJ databases">
        <title>Pseudaminobacter soli sp. nov., isolated from paddy soil contaminated by heavy metals.</title>
        <authorList>
            <person name="Zhang K."/>
        </authorList>
    </citation>
    <scope>NUCLEOTIDE SEQUENCE</scope>
    <source>
        <strain evidence="2">19-2017</strain>
    </source>
</reference>
<evidence type="ECO:0000256" key="1">
    <source>
        <dbReference type="SAM" id="MobiDB-lite"/>
    </source>
</evidence>
<gene>
    <name evidence="2" type="ORF">KEU06_00200</name>
</gene>
<evidence type="ECO:0000313" key="2">
    <source>
        <dbReference type="EMBL" id="MBS3647046.1"/>
    </source>
</evidence>
<proteinExistence type="predicted"/>